<accession>A0A0X8JKK4</accession>
<evidence type="ECO:0000256" key="1">
    <source>
        <dbReference type="ARBA" id="ARBA00022729"/>
    </source>
</evidence>
<name>A0A0X8JKK4_9BACT</name>
<dbReference type="SUPFAM" id="SSF101756">
    <property type="entry name" value="Hypothetical protein YgiW"/>
    <property type="match status" value="1"/>
</dbReference>
<gene>
    <name evidence="3" type="ORF">AXF13_10460</name>
</gene>
<dbReference type="EMBL" id="CP014229">
    <property type="protein sequence ID" value="AMD90505.1"/>
    <property type="molecule type" value="Genomic_DNA"/>
</dbReference>
<dbReference type="PANTHER" id="PTHR36571:SF1">
    <property type="entry name" value="PROTEIN YGIW"/>
    <property type="match status" value="1"/>
</dbReference>
<keyword evidence="4" id="KW-1185">Reference proteome</keyword>
<dbReference type="InterPro" id="IPR036700">
    <property type="entry name" value="BOBF_sf"/>
</dbReference>
<reference evidence="4" key="1">
    <citation type="submission" date="2016-02" db="EMBL/GenBank/DDBJ databases">
        <authorList>
            <person name="Holder M.E."/>
            <person name="Ajami N.J."/>
            <person name="Petrosino J.F."/>
        </authorList>
    </citation>
    <scope>NUCLEOTIDE SEQUENCE [LARGE SCALE GENOMIC DNA]</scope>
    <source>
        <strain evidence="4">CCUG 45958</strain>
    </source>
</reference>
<feature type="chain" id="PRO_5007067489" evidence="2">
    <location>
        <begin position="20"/>
        <end position="127"/>
    </location>
</feature>
<evidence type="ECO:0000313" key="4">
    <source>
        <dbReference type="Proteomes" id="UP000069241"/>
    </source>
</evidence>
<proteinExistence type="predicted"/>
<dbReference type="RefSeq" id="WP_062253113.1">
    <property type="nucleotide sequence ID" value="NZ_CP014229.1"/>
</dbReference>
<dbReference type="InterPro" id="IPR005220">
    <property type="entry name" value="CarO-like"/>
</dbReference>
<dbReference type="Pfam" id="PF04076">
    <property type="entry name" value="BOF"/>
    <property type="match status" value="1"/>
</dbReference>
<dbReference type="NCBIfam" id="NF033674">
    <property type="entry name" value="stress_OB_fold"/>
    <property type="match status" value="1"/>
</dbReference>
<evidence type="ECO:0000313" key="3">
    <source>
        <dbReference type="EMBL" id="AMD90505.1"/>
    </source>
</evidence>
<feature type="signal peptide" evidence="2">
    <location>
        <begin position="1"/>
        <end position="19"/>
    </location>
</feature>
<evidence type="ECO:0000256" key="2">
    <source>
        <dbReference type="SAM" id="SignalP"/>
    </source>
</evidence>
<keyword evidence="1 2" id="KW-0732">Signal</keyword>
<protein>
    <submittedName>
        <fullName evidence="3">Uncharacterized protein</fullName>
    </submittedName>
</protein>
<organism evidence="3 4">
    <name type="scientific">Desulfovibrio fairfieldensis</name>
    <dbReference type="NCBI Taxonomy" id="44742"/>
    <lineage>
        <taxon>Bacteria</taxon>
        <taxon>Pseudomonadati</taxon>
        <taxon>Thermodesulfobacteriota</taxon>
        <taxon>Desulfovibrionia</taxon>
        <taxon>Desulfovibrionales</taxon>
        <taxon>Desulfovibrionaceae</taxon>
        <taxon>Desulfovibrio</taxon>
    </lineage>
</organism>
<dbReference type="KEGG" id="dfi:AXF13_10460"/>
<dbReference type="STRING" id="44742.AXF13_10460"/>
<dbReference type="Gene3D" id="2.40.50.200">
    <property type="entry name" value="Bacterial OB-fold"/>
    <property type="match status" value="1"/>
</dbReference>
<sequence>MRYLLFLALAVMLAVPVYAAETAAPALPGGGFQGPGGTVSTDTVAKALVAPNKTPVVLTGHVVERVAGKDDKYLFQDESGKIMVEIDHKVFAGRDITPESNVRLFGKLKKYPKKPLRVDVKVLQLLQ</sequence>
<dbReference type="Proteomes" id="UP000069241">
    <property type="component" value="Chromosome"/>
</dbReference>
<dbReference type="PANTHER" id="PTHR36571">
    <property type="entry name" value="PROTEIN YGIW"/>
    <property type="match status" value="1"/>
</dbReference>
<dbReference type="AlphaFoldDB" id="A0A0X8JKK4"/>